<proteinExistence type="inferred from homology"/>
<feature type="transmembrane region" description="Helical" evidence="7">
    <location>
        <begin position="280"/>
        <end position="299"/>
    </location>
</feature>
<dbReference type="PANTHER" id="PTHR10165:SF35">
    <property type="entry name" value="RE23632P"/>
    <property type="match status" value="1"/>
</dbReference>
<dbReference type="RefSeq" id="XP_018008837.1">
    <property type="nucleotide sequence ID" value="XM_018153348.1"/>
</dbReference>
<name>A0A8B7N4Q1_HYAAZ</name>
<dbReference type="OrthoDB" id="8907274at2759"/>
<evidence type="ECO:0000256" key="2">
    <source>
        <dbReference type="ARBA" id="ARBA00008816"/>
    </source>
</evidence>
<feature type="transmembrane region" description="Helical" evidence="7">
    <location>
        <begin position="133"/>
        <end position="153"/>
    </location>
</feature>
<keyword evidence="4 7" id="KW-1133">Transmembrane helix</keyword>
<keyword evidence="9" id="KW-1185">Reference proteome</keyword>
<dbReference type="GO" id="GO:0006644">
    <property type="term" value="P:phospholipid metabolic process"/>
    <property type="evidence" value="ECO:0007669"/>
    <property type="project" value="InterPro"/>
</dbReference>
<feature type="region of interest" description="Disordered" evidence="6">
    <location>
        <begin position="1"/>
        <end position="32"/>
    </location>
</feature>
<reference evidence="10" key="1">
    <citation type="submission" date="2025-08" db="UniProtKB">
        <authorList>
            <consortium name="RefSeq"/>
        </authorList>
    </citation>
    <scope>IDENTIFICATION</scope>
    <source>
        <tissue evidence="10">Whole organism</tissue>
    </source>
</reference>
<keyword evidence="3 7" id="KW-0812">Transmembrane</keyword>
<feature type="transmembrane region" description="Helical" evidence="7">
    <location>
        <begin position="55"/>
        <end position="76"/>
    </location>
</feature>
<feature type="domain" description="Phosphatidic acid phosphatase type 2/haloperoxidase" evidence="8">
    <location>
        <begin position="186"/>
        <end position="323"/>
    </location>
</feature>
<comment type="similarity">
    <text evidence="2">Belongs to the PA-phosphatase related phosphoesterase family.</text>
</comment>
<organism evidence="9 10">
    <name type="scientific">Hyalella azteca</name>
    <name type="common">Amphipod</name>
    <dbReference type="NCBI Taxonomy" id="294128"/>
    <lineage>
        <taxon>Eukaryota</taxon>
        <taxon>Metazoa</taxon>
        <taxon>Ecdysozoa</taxon>
        <taxon>Arthropoda</taxon>
        <taxon>Crustacea</taxon>
        <taxon>Multicrustacea</taxon>
        <taxon>Malacostraca</taxon>
        <taxon>Eumalacostraca</taxon>
        <taxon>Peracarida</taxon>
        <taxon>Amphipoda</taxon>
        <taxon>Senticaudata</taxon>
        <taxon>Talitrida</taxon>
        <taxon>Talitroidea</taxon>
        <taxon>Hyalellidae</taxon>
        <taxon>Hyalella</taxon>
    </lineage>
</organism>
<evidence type="ECO:0000256" key="6">
    <source>
        <dbReference type="SAM" id="MobiDB-lite"/>
    </source>
</evidence>
<evidence type="ECO:0000313" key="9">
    <source>
        <dbReference type="Proteomes" id="UP000694843"/>
    </source>
</evidence>
<evidence type="ECO:0000313" key="10">
    <source>
        <dbReference type="RefSeq" id="XP_018008837.1"/>
    </source>
</evidence>
<dbReference type="GO" id="GO:0008195">
    <property type="term" value="F:phosphatidate phosphatase activity"/>
    <property type="evidence" value="ECO:0007669"/>
    <property type="project" value="TreeGrafter"/>
</dbReference>
<dbReference type="InterPro" id="IPR043216">
    <property type="entry name" value="PAP-like"/>
</dbReference>
<gene>
    <name evidence="10" type="primary">LOC108666465</name>
</gene>
<dbReference type="SUPFAM" id="SSF48317">
    <property type="entry name" value="Acid phosphatase/Vanadium-dependent haloperoxidase"/>
    <property type="match status" value="1"/>
</dbReference>
<protein>
    <submittedName>
        <fullName evidence="10">Phospholipid phosphatase-related protein type 5</fullName>
    </submittedName>
</protein>
<feature type="transmembrane region" description="Helical" evidence="7">
    <location>
        <begin position="182"/>
        <end position="204"/>
    </location>
</feature>
<dbReference type="GO" id="GO:0016020">
    <property type="term" value="C:membrane"/>
    <property type="evidence" value="ECO:0007669"/>
    <property type="project" value="UniProtKB-SubCell"/>
</dbReference>
<dbReference type="InterPro" id="IPR036938">
    <property type="entry name" value="PAP2/HPO_sf"/>
</dbReference>
<dbReference type="Gene3D" id="1.20.144.10">
    <property type="entry name" value="Phosphatidic acid phosphatase type 2/haloperoxidase"/>
    <property type="match status" value="1"/>
</dbReference>
<accession>A0A8B7N4Q1</accession>
<keyword evidence="5 7" id="KW-0472">Membrane</keyword>
<evidence type="ECO:0000256" key="7">
    <source>
        <dbReference type="SAM" id="Phobius"/>
    </source>
</evidence>
<evidence type="ECO:0000259" key="8">
    <source>
        <dbReference type="Pfam" id="PF01569"/>
    </source>
</evidence>
<dbReference type="Pfam" id="PF01569">
    <property type="entry name" value="PAP2"/>
    <property type="match status" value="1"/>
</dbReference>
<evidence type="ECO:0000256" key="4">
    <source>
        <dbReference type="ARBA" id="ARBA00022989"/>
    </source>
</evidence>
<evidence type="ECO:0000256" key="5">
    <source>
        <dbReference type="ARBA" id="ARBA00023136"/>
    </source>
</evidence>
<dbReference type="GeneID" id="108666465"/>
<dbReference type="GO" id="GO:0046839">
    <property type="term" value="P:phospholipid dephosphorylation"/>
    <property type="evidence" value="ECO:0007669"/>
    <property type="project" value="TreeGrafter"/>
</dbReference>
<evidence type="ECO:0000256" key="3">
    <source>
        <dbReference type="ARBA" id="ARBA00022692"/>
    </source>
</evidence>
<dbReference type="AlphaFoldDB" id="A0A8B7N4Q1"/>
<evidence type="ECO:0000256" key="1">
    <source>
        <dbReference type="ARBA" id="ARBA00004141"/>
    </source>
</evidence>
<dbReference type="KEGG" id="hazt:108666465"/>
<feature type="transmembrane region" description="Helical" evidence="7">
    <location>
        <begin position="250"/>
        <end position="268"/>
    </location>
</feature>
<comment type="subcellular location">
    <subcellularLocation>
        <location evidence="1">Membrane</location>
        <topology evidence="1">Multi-pass membrane protein</topology>
    </subcellularLocation>
</comment>
<dbReference type="InterPro" id="IPR000326">
    <property type="entry name" value="PAP2/HPO"/>
</dbReference>
<sequence>MMAYEQQPASSHPPSGGGKANPPSKMAVKGGSGKWVKVTRTKGGHLLQEGESLPLIPMGVAEGIVLVIMIVMNYLFRFDPKTRDASSLADYPRVTLSPSDVLPPRPYYNYSLSLADNQNNEYSFGVSFTMQEYAFFVPLFVVPLLLTLVVELVQRQFPRGHIKNVVSFDLPFPPFVRRTLRFYYVFLFYGSLAGMAAAFLKLLIPKPRPHFLAVCDGATLPGNLLFNVSSSCSTADWPALRESLRSFPSYHATLAFYAGTFLVLYLMYTCQLKGTYSSGGLLSLPVGVMAAIGGLHRWVTYHADGWDVAWGAAIGGVVALWAVSDLGE</sequence>
<feature type="transmembrane region" description="Helical" evidence="7">
    <location>
        <begin position="305"/>
        <end position="323"/>
    </location>
</feature>
<dbReference type="Proteomes" id="UP000694843">
    <property type="component" value="Unplaced"/>
</dbReference>
<dbReference type="PANTHER" id="PTHR10165">
    <property type="entry name" value="LIPID PHOSPHATE PHOSPHATASE"/>
    <property type="match status" value="1"/>
</dbReference>